<dbReference type="PaxDb" id="55529-EKX38602"/>
<keyword evidence="4" id="KW-1185">Reference proteome</keyword>
<protein>
    <recommendedName>
        <fullName evidence="5">HYR domain-containing protein</fullName>
    </recommendedName>
</protein>
<feature type="signal peptide" evidence="1">
    <location>
        <begin position="1"/>
        <end position="27"/>
    </location>
</feature>
<proteinExistence type="predicted"/>
<reference evidence="3" key="3">
    <citation type="submission" date="2016-03" db="UniProtKB">
        <authorList>
            <consortium name="EnsemblProtists"/>
        </authorList>
    </citation>
    <scope>IDENTIFICATION</scope>
</reference>
<accession>L1IR73</accession>
<evidence type="ECO:0008006" key="5">
    <source>
        <dbReference type="Google" id="ProtNLM"/>
    </source>
</evidence>
<evidence type="ECO:0000256" key="1">
    <source>
        <dbReference type="SAM" id="SignalP"/>
    </source>
</evidence>
<organism evidence="2">
    <name type="scientific">Guillardia theta (strain CCMP2712)</name>
    <name type="common">Cryptophyte</name>
    <dbReference type="NCBI Taxonomy" id="905079"/>
    <lineage>
        <taxon>Eukaryota</taxon>
        <taxon>Cryptophyceae</taxon>
        <taxon>Pyrenomonadales</taxon>
        <taxon>Geminigeraceae</taxon>
        <taxon>Guillardia</taxon>
    </lineage>
</organism>
<dbReference type="Proteomes" id="UP000011087">
    <property type="component" value="Unassembled WGS sequence"/>
</dbReference>
<gene>
    <name evidence="2" type="ORF">GUITHDRAFT_144192</name>
</gene>
<dbReference type="EMBL" id="JH993047">
    <property type="protein sequence ID" value="EKX38602.1"/>
    <property type="molecule type" value="Genomic_DNA"/>
</dbReference>
<dbReference type="EnsemblProtists" id="EKX38602">
    <property type="protein sequence ID" value="EKX38602"/>
    <property type="gene ID" value="GUITHDRAFT_144192"/>
</dbReference>
<dbReference type="HOGENOM" id="CLU_552602_0_0_1"/>
<dbReference type="RefSeq" id="XP_005825582.1">
    <property type="nucleotide sequence ID" value="XM_005825525.1"/>
</dbReference>
<sequence>MTMRSDVLLPMLAVTMHLLVGAQYVSGTGLCDPCPRDSNQTCVCPLDQLLLDGLCCDCSSSSTAMLQPALEVQGQGNNISLVISVWNVSNHPAVKCGGSDALCEPFSVFYTLDGSTPQASSFIACADGGWQGDRCMSTWQDVTLRMWASVTLRVIVIKQGLNPDTCMAYDFTSRRTCDSPWEKTQDIALSIESPLIAVNQSSDGFGPKLVTISTNIPHEELARFNVREFLFELVLTFYPKLAIKYKICDRQILQDNELDCRTSTDDTIYSLDMEFIDVMVWKKRIQWTSYTEPFRLTSTATVLTFIAHQGGYGSSISSQVVIVRNLVISDPPPARPLPLGSIISLTCQDPHTKFFEFSMHTRSVASSSSISNKAMQTVDCVPGATPRVEFPLPFVADMNLTVKATDAQGNETCEQTFFEFKSPAIQDRNNDFCPPFSSSVRSALVSEFQQVGKSLESLRGENDVRSFIQVMIRKQILNETQGCELLQLRGFRCW</sequence>
<evidence type="ECO:0000313" key="3">
    <source>
        <dbReference type="EnsemblProtists" id="EKX38602"/>
    </source>
</evidence>
<evidence type="ECO:0000313" key="4">
    <source>
        <dbReference type="Proteomes" id="UP000011087"/>
    </source>
</evidence>
<evidence type="ECO:0000313" key="2">
    <source>
        <dbReference type="EMBL" id="EKX38602.1"/>
    </source>
</evidence>
<name>L1IR73_GUITC</name>
<keyword evidence="1" id="KW-0732">Signal</keyword>
<feature type="chain" id="PRO_5008770316" description="HYR domain-containing protein" evidence="1">
    <location>
        <begin position="28"/>
        <end position="494"/>
    </location>
</feature>
<dbReference type="AlphaFoldDB" id="L1IR73"/>
<dbReference type="KEGG" id="gtt:GUITHDRAFT_144192"/>
<reference evidence="4" key="2">
    <citation type="submission" date="2012-11" db="EMBL/GenBank/DDBJ databases">
        <authorList>
            <person name="Kuo A."/>
            <person name="Curtis B.A."/>
            <person name="Tanifuji G."/>
            <person name="Burki F."/>
            <person name="Gruber A."/>
            <person name="Irimia M."/>
            <person name="Maruyama S."/>
            <person name="Arias M.C."/>
            <person name="Ball S.G."/>
            <person name="Gile G.H."/>
            <person name="Hirakawa Y."/>
            <person name="Hopkins J.F."/>
            <person name="Rensing S.A."/>
            <person name="Schmutz J."/>
            <person name="Symeonidi A."/>
            <person name="Elias M."/>
            <person name="Eveleigh R.J."/>
            <person name="Herman E.K."/>
            <person name="Klute M.J."/>
            <person name="Nakayama T."/>
            <person name="Obornik M."/>
            <person name="Reyes-Prieto A."/>
            <person name="Armbrust E.V."/>
            <person name="Aves S.J."/>
            <person name="Beiko R.G."/>
            <person name="Coutinho P."/>
            <person name="Dacks J.B."/>
            <person name="Durnford D.G."/>
            <person name="Fast N.M."/>
            <person name="Green B.R."/>
            <person name="Grisdale C."/>
            <person name="Hempe F."/>
            <person name="Henrissat B."/>
            <person name="Hoppner M.P."/>
            <person name="Ishida K.-I."/>
            <person name="Kim E."/>
            <person name="Koreny L."/>
            <person name="Kroth P.G."/>
            <person name="Liu Y."/>
            <person name="Malik S.-B."/>
            <person name="Maier U.G."/>
            <person name="McRose D."/>
            <person name="Mock T."/>
            <person name="Neilson J.A."/>
            <person name="Onodera N.T."/>
            <person name="Poole A.M."/>
            <person name="Pritham E.J."/>
            <person name="Richards T.A."/>
            <person name="Rocap G."/>
            <person name="Roy S.W."/>
            <person name="Sarai C."/>
            <person name="Schaack S."/>
            <person name="Shirato S."/>
            <person name="Slamovits C.H."/>
            <person name="Spencer D.F."/>
            <person name="Suzuki S."/>
            <person name="Worden A.Z."/>
            <person name="Zauner S."/>
            <person name="Barry K."/>
            <person name="Bell C."/>
            <person name="Bharti A.K."/>
            <person name="Crow J.A."/>
            <person name="Grimwood J."/>
            <person name="Kramer R."/>
            <person name="Lindquist E."/>
            <person name="Lucas S."/>
            <person name="Salamov A."/>
            <person name="McFadden G.I."/>
            <person name="Lane C.E."/>
            <person name="Keeling P.J."/>
            <person name="Gray M.W."/>
            <person name="Grigoriev I.V."/>
            <person name="Archibald J.M."/>
        </authorList>
    </citation>
    <scope>NUCLEOTIDE SEQUENCE</scope>
    <source>
        <strain evidence="4">CCMP2712</strain>
    </source>
</reference>
<dbReference type="GeneID" id="17295279"/>
<reference evidence="2 4" key="1">
    <citation type="journal article" date="2012" name="Nature">
        <title>Algal genomes reveal evolutionary mosaicism and the fate of nucleomorphs.</title>
        <authorList>
            <consortium name="DOE Joint Genome Institute"/>
            <person name="Curtis B.A."/>
            <person name="Tanifuji G."/>
            <person name="Burki F."/>
            <person name="Gruber A."/>
            <person name="Irimia M."/>
            <person name="Maruyama S."/>
            <person name="Arias M.C."/>
            <person name="Ball S.G."/>
            <person name="Gile G.H."/>
            <person name="Hirakawa Y."/>
            <person name="Hopkins J.F."/>
            <person name="Kuo A."/>
            <person name="Rensing S.A."/>
            <person name="Schmutz J."/>
            <person name="Symeonidi A."/>
            <person name="Elias M."/>
            <person name="Eveleigh R.J."/>
            <person name="Herman E.K."/>
            <person name="Klute M.J."/>
            <person name="Nakayama T."/>
            <person name="Obornik M."/>
            <person name="Reyes-Prieto A."/>
            <person name="Armbrust E.V."/>
            <person name="Aves S.J."/>
            <person name="Beiko R.G."/>
            <person name="Coutinho P."/>
            <person name="Dacks J.B."/>
            <person name="Durnford D.G."/>
            <person name="Fast N.M."/>
            <person name="Green B.R."/>
            <person name="Grisdale C.J."/>
            <person name="Hempel F."/>
            <person name="Henrissat B."/>
            <person name="Hoppner M.P."/>
            <person name="Ishida K."/>
            <person name="Kim E."/>
            <person name="Koreny L."/>
            <person name="Kroth P.G."/>
            <person name="Liu Y."/>
            <person name="Malik S.B."/>
            <person name="Maier U.G."/>
            <person name="McRose D."/>
            <person name="Mock T."/>
            <person name="Neilson J.A."/>
            <person name="Onodera N.T."/>
            <person name="Poole A.M."/>
            <person name="Pritham E.J."/>
            <person name="Richards T.A."/>
            <person name="Rocap G."/>
            <person name="Roy S.W."/>
            <person name="Sarai C."/>
            <person name="Schaack S."/>
            <person name="Shirato S."/>
            <person name="Slamovits C.H."/>
            <person name="Spencer D.F."/>
            <person name="Suzuki S."/>
            <person name="Worden A.Z."/>
            <person name="Zauner S."/>
            <person name="Barry K."/>
            <person name="Bell C."/>
            <person name="Bharti A.K."/>
            <person name="Crow J.A."/>
            <person name="Grimwood J."/>
            <person name="Kramer R."/>
            <person name="Lindquist E."/>
            <person name="Lucas S."/>
            <person name="Salamov A."/>
            <person name="McFadden G.I."/>
            <person name="Lane C.E."/>
            <person name="Keeling P.J."/>
            <person name="Gray M.W."/>
            <person name="Grigoriev I.V."/>
            <person name="Archibald J.M."/>
        </authorList>
    </citation>
    <scope>NUCLEOTIDE SEQUENCE</scope>
    <source>
        <strain evidence="2 4">CCMP2712</strain>
    </source>
</reference>